<dbReference type="Proteomes" id="UP001057402">
    <property type="component" value="Chromosome 5"/>
</dbReference>
<evidence type="ECO:0000313" key="1">
    <source>
        <dbReference type="EMBL" id="KAI4370297.1"/>
    </source>
</evidence>
<proteinExistence type="predicted"/>
<accession>A0ACB9R2S2</accession>
<gene>
    <name evidence="1" type="ORF">MLD38_018664</name>
</gene>
<sequence>MSAAEVALSPVQDESMLVPGHCHNNQVVSRLDESILVYLTVAGSVIPMRVLGSDSIASVKLRIQTCKGFVVKKQKLVYGGRELARSDSAIKDYGIEGGNVLHLVLKLSDLLAIAVRTVNGKEFELHVDRHRNVAYLKQRVAKLGKEFVDFGCQELFCDGEKLEDERPIHDFVKDEDAVIHLLIQKSAKVRGKPVQKGFELSVEAPRPKNDEKPCKELGVVNVDGDPQLPGQALSIEPVLMNPQTKLPPAILNMIKETYAGLLACHSPVRSAEGAGGAYLMKDSLGRNYVSVFKPMDEEPNAPNNPRGLPVSPDGEGLKRGTRVGEGALREVAAFILDHPRSGPRVSTGDLMGFSGVPPTIMARCLHEGFNHPDGYGGAMTDVKVGSMQMFIKNYGSCEDVGPGNFPVEEVHKITVLDIRMANADRHSGNILISKGEDSKTILIPIDHGYCLPEKFEDCTFDWLYWPQAREPYSLDTVEYIRKLDAEQDIALLKYYGWDISRECARTLRVSTMLLKKGVERGLTPFAIGSIMCRETINKESVIESMIREAEESLLPGSSEVVFLDVLSRVMDSTLNQLAN</sequence>
<organism evidence="1 2">
    <name type="scientific">Melastoma candidum</name>
    <dbReference type="NCBI Taxonomy" id="119954"/>
    <lineage>
        <taxon>Eukaryota</taxon>
        <taxon>Viridiplantae</taxon>
        <taxon>Streptophyta</taxon>
        <taxon>Embryophyta</taxon>
        <taxon>Tracheophyta</taxon>
        <taxon>Spermatophyta</taxon>
        <taxon>Magnoliopsida</taxon>
        <taxon>eudicotyledons</taxon>
        <taxon>Gunneridae</taxon>
        <taxon>Pentapetalae</taxon>
        <taxon>rosids</taxon>
        <taxon>malvids</taxon>
        <taxon>Myrtales</taxon>
        <taxon>Melastomataceae</taxon>
        <taxon>Melastomatoideae</taxon>
        <taxon>Melastomateae</taxon>
        <taxon>Melastoma</taxon>
    </lineage>
</organism>
<comment type="caution">
    <text evidence="1">The sequence shown here is derived from an EMBL/GenBank/DDBJ whole genome shotgun (WGS) entry which is preliminary data.</text>
</comment>
<reference evidence="2" key="1">
    <citation type="journal article" date="2023" name="Front. Plant Sci.">
        <title>Chromosomal-level genome assembly of Melastoma candidum provides insights into trichome evolution.</title>
        <authorList>
            <person name="Zhong Y."/>
            <person name="Wu W."/>
            <person name="Sun C."/>
            <person name="Zou P."/>
            <person name="Liu Y."/>
            <person name="Dai S."/>
            <person name="Zhou R."/>
        </authorList>
    </citation>
    <scope>NUCLEOTIDE SEQUENCE [LARGE SCALE GENOMIC DNA]</scope>
</reference>
<evidence type="ECO:0000313" key="2">
    <source>
        <dbReference type="Proteomes" id="UP001057402"/>
    </source>
</evidence>
<name>A0ACB9R2S2_9MYRT</name>
<dbReference type="EMBL" id="CM042884">
    <property type="protein sequence ID" value="KAI4370297.1"/>
    <property type="molecule type" value="Genomic_DNA"/>
</dbReference>
<keyword evidence="2" id="KW-1185">Reference proteome</keyword>
<protein>
    <submittedName>
        <fullName evidence="1">Uncharacterized protein</fullName>
    </submittedName>
</protein>